<dbReference type="InterPro" id="IPR020476">
    <property type="entry name" value="Nudix_hydrolase"/>
</dbReference>
<evidence type="ECO:0000313" key="7">
    <source>
        <dbReference type="Proteomes" id="UP001634007"/>
    </source>
</evidence>
<reference evidence="6 7" key="1">
    <citation type="submission" date="2024-11" db="EMBL/GenBank/DDBJ databases">
        <title>Chromosome-level genome assembly of Eucalyptus globulus Labill. provides insights into its genome evolution.</title>
        <authorList>
            <person name="Li X."/>
        </authorList>
    </citation>
    <scope>NUCLEOTIDE SEQUENCE [LARGE SCALE GENOMIC DNA]</scope>
    <source>
        <strain evidence="6">CL2024</strain>
        <tissue evidence="6">Fresh tender leaves</tissue>
    </source>
</reference>
<evidence type="ECO:0000256" key="1">
    <source>
        <dbReference type="ARBA" id="ARBA00005582"/>
    </source>
</evidence>
<keyword evidence="7" id="KW-1185">Reference proteome</keyword>
<dbReference type="Pfam" id="PF00293">
    <property type="entry name" value="NUDIX"/>
    <property type="match status" value="1"/>
</dbReference>
<dbReference type="GO" id="GO:0016787">
    <property type="term" value="F:hydrolase activity"/>
    <property type="evidence" value="ECO:0007669"/>
    <property type="project" value="UniProtKB-KW"/>
</dbReference>
<dbReference type="Pfam" id="PF18290">
    <property type="entry name" value="Nudix_hydro"/>
    <property type="match status" value="1"/>
</dbReference>
<comment type="similarity">
    <text evidence="1 4">Belongs to the Nudix hydrolase family.</text>
</comment>
<dbReference type="PANTHER" id="PTHR13994:SF29">
    <property type="entry name" value="NUDIX HYDROLASE 2"/>
    <property type="match status" value="1"/>
</dbReference>
<protein>
    <recommendedName>
        <fullName evidence="5">Nudix hydrolase domain-containing protein</fullName>
    </recommendedName>
</protein>
<evidence type="ECO:0000259" key="5">
    <source>
        <dbReference type="PROSITE" id="PS51462"/>
    </source>
</evidence>
<dbReference type="PRINTS" id="PR01356">
    <property type="entry name" value="GFGPROTEIN"/>
</dbReference>
<dbReference type="PROSITE" id="PS51462">
    <property type="entry name" value="NUDIX"/>
    <property type="match status" value="1"/>
</dbReference>
<dbReference type="GO" id="GO:0046872">
    <property type="term" value="F:metal ion binding"/>
    <property type="evidence" value="ECO:0007669"/>
    <property type="project" value="UniProtKB-KW"/>
</dbReference>
<comment type="caution">
    <text evidence="6">The sequence shown here is derived from an EMBL/GenBank/DDBJ whole genome shotgun (WGS) entry which is preliminary data.</text>
</comment>
<dbReference type="SUPFAM" id="SSF55811">
    <property type="entry name" value="Nudix"/>
    <property type="match status" value="1"/>
</dbReference>
<dbReference type="FunFam" id="3.40.630.30:FF:000016">
    <property type="entry name" value="nudix hydrolase 2"/>
    <property type="match status" value="1"/>
</dbReference>
<gene>
    <name evidence="6" type="ORF">ACJRO7_028683</name>
</gene>
<dbReference type="FunFam" id="3.90.79.10:FF:000015">
    <property type="entry name" value="Nudix hydrolase 8"/>
    <property type="match status" value="1"/>
</dbReference>
<dbReference type="Proteomes" id="UP001634007">
    <property type="component" value="Unassembled WGS sequence"/>
</dbReference>
<dbReference type="InterPro" id="IPR000086">
    <property type="entry name" value="NUDIX_hydrolase_dom"/>
</dbReference>
<evidence type="ECO:0000256" key="3">
    <source>
        <dbReference type="ARBA" id="ARBA00022801"/>
    </source>
</evidence>
<evidence type="ECO:0000313" key="6">
    <source>
        <dbReference type="EMBL" id="KAL3731856.1"/>
    </source>
</evidence>
<dbReference type="InterPro" id="IPR015797">
    <property type="entry name" value="NUDIX_hydrolase-like_dom_sf"/>
</dbReference>
<organism evidence="6 7">
    <name type="scientific">Eucalyptus globulus</name>
    <name type="common">Tasmanian blue gum</name>
    <dbReference type="NCBI Taxonomy" id="34317"/>
    <lineage>
        <taxon>Eukaryota</taxon>
        <taxon>Viridiplantae</taxon>
        <taxon>Streptophyta</taxon>
        <taxon>Embryophyta</taxon>
        <taxon>Tracheophyta</taxon>
        <taxon>Spermatophyta</taxon>
        <taxon>Magnoliopsida</taxon>
        <taxon>eudicotyledons</taxon>
        <taxon>Gunneridae</taxon>
        <taxon>Pentapetalae</taxon>
        <taxon>rosids</taxon>
        <taxon>malvids</taxon>
        <taxon>Myrtales</taxon>
        <taxon>Myrtaceae</taxon>
        <taxon>Myrtoideae</taxon>
        <taxon>Eucalypteae</taxon>
        <taxon>Eucalyptus</taxon>
    </lineage>
</organism>
<dbReference type="InterPro" id="IPR040618">
    <property type="entry name" value="Pre-Nudix"/>
</dbReference>
<sequence>MFGAAKLLSYVEDDYGGVKVEMKEAMDSATFVSMLRASISHWREQGKKGVWIKLPIELVNLVEPAVVEGFWYHHAEPKYIMLVYWIPQSAHTIPANASHRVSVGVVVMNEKDELLVVQEKTGTFGGTGVWKFPTGVVDEGEDICAAAVREVKEETGIDAEFMEVLAFRQSHRMFFQKSGLFFVCLAQPLSFDIRKQDSEIEAAQWMPFQEYAKQPYCQKTEVVQYVIEICSAKKNGKYSGFAPVPTTSSFSDQKSYLYLDSHFRRRQ</sequence>
<keyword evidence="2" id="KW-0479">Metal-binding</keyword>
<dbReference type="InterPro" id="IPR020084">
    <property type="entry name" value="NUDIX_hydrolase_CS"/>
</dbReference>
<dbReference type="Gene3D" id="3.90.79.10">
    <property type="entry name" value="Nucleoside Triphosphate Pyrophosphohydrolase"/>
    <property type="match status" value="1"/>
</dbReference>
<evidence type="ECO:0000256" key="4">
    <source>
        <dbReference type="RuleBase" id="RU003476"/>
    </source>
</evidence>
<keyword evidence="3 4" id="KW-0378">Hydrolase</keyword>
<dbReference type="Gene3D" id="3.40.630.30">
    <property type="match status" value="1"/>
</dbReference>
<evidence type="ECO:0000256" key="2">
    <source>
        <dbReference type="ARBA" id="ARBA00022723"/>
    </source>
</evidence>
<accession>A0ABD3K1A2</accession>
<feature type="domain" description="Nudix hydrolase" evidence="5">
    <location>
        <begin position="98"/>
        <end position="230"/>
    </location>
</feature>
<dbReference type="CDD" id="cd04670">
    <property type="entry name" value="NUDIX_ASFGF2_Nudt6"/>
    <property type="match status" value="1"/>
</dbReference>
<dbReference type="InterPro" id="IPR003293">
    <property type="entry name" value="Nudix_hydrolase6-like"/>
</dbReference>
<dbReference type="AlphaFoldDB" id="A0ABD3K1A2"/>
<proteinExistence type="inferred from homology"/>
<name>A0ABD3K1A2_EUCGL</name>
<dbReference type="PANTHER" id="PTHR13994">
    <property type="entry name" value="NUDIX HYDROLASE RELATED"/>
    <property type="match status" value="1"/>
</dbReference>
<dbReference type="PRINTS" id="PR00502">
    <property type="entry name" value="NUDIXFAMILY"/>
</dbReference>
<dbReference type="PROSITE" id="PS00893">
    <property type="entry name" value="NUDIX_BOX"/>
    <property type="match status" value="1"/>
</dbReference>
<dbReference type="EMBL" id="JBJKBG010000007">
    <property type="protein sequence ID" value="KAL3731856.1"/>
    <property type="molecule type" value="Genomic_DNA"/>
</dbReference>